<feature type="site" description="Interaction with DNA" evidence="8">
    <location>
        <position position="148"/>
    </location>
</feature>
<keyword evidence="5 8" id="KW-0799">Topoisomerase</keyword>
<feature type="site" description="Interaction with DNA" evidence="8">
    <location>
        <position position="500"/>
    </location>
</feature>
<evidence type="ECO:0000256" key="3">
    <source>
        <dbReference type="ARBA" id="ARBA00022723"/>
    </source>
</evidence>
<evidence type="ECO:0000256" key="5">
    <source>
        <dbReference type="ARBA" id="ARBA00023029"/>
    </source>
</evidence>
<dbReference type="KEGG" id="gba:J421_5590"/>
<keyword evidence="13" id="KW-1185">Reference proteome</keyword>
<dbReference type="PROSITE" id="PS50880">
    <property type="entry name" value="TOPRIM"/>
    <property type="match status" value="1"/>
</dbReference>
<geneLocation type="plasmid" evidence="12 13">
    <name>2</name>
</geneLocation>
<dbReference type="InterPro" id="IPR013825">
    <property type="entry name" value="Topo_IA_cen_sub2"/>
</dbReference>
<feature type="site" description="Interaction with DNA" evidence="8">
    <location>
        <position position="319"/>
    </location>
</feature>
<protein>
    <recommendedName>
        <fullName evidence="8">DNA topoisomerase 1</fullName>
        <ecNumber evidence="8">5.6.2.1</ecNumber>
    </recommendedName>
    <alternativeName>
        <fullName evidence="8">DNA topoisomerase I</fullName>
    </alternativeName>
</protein>
<dbReference type="PANTHER" id="PTHR42785:SF1">
    <property type="entry name" value="DNA TOPOISOMERASE"/>
    <property type="match status" value="1"/>
</dbReference>
<dbReference type="Gene3D" id="1.10.290.10">
    <property type="entry name" value="Topoisomerase I, domain 4"/>
    <property type="match status" value="1"/>
</dbReference>
<comment type="catalytic activity">
    <reaction evidence="1 8">
        <text>ATP-independent breakage of single-stranded DNA, followed by passage and rejoining.</text>
        <dbReference type="EC" id="5.6.2.1"/>
    </reaction>
</comment>
<feature type="region of interest" description="Disordered" evidence="9">
    <location>
        <begin position="219"/>
        <end position="292"/>
    </location>
</feature>
<dbReference type="CDD" id="cd03363">
    <property type="entry name" value="TOPRIM_TopoIA_TopoI"/>
    <property type="match status" value="1"/>
</dbReference>
<organism evidence="12 13">
    <name type="scientific">Gemmatirosa kalamazoonensis</name>
    <dbReference type="NCBI Taxonomy" id="861299"/>
    <lineage>
        <taxon>Bacteria</taxon>
        <taxon>Pseudomonadati</taxon>
        <taxon>Gemmatimonadota</taxon>
        <taxon>Gemmatimonadia</taxon>
        <taxon>Gemmatimonadales</taxon>
        <taxon>Gemmatimonadaceae</taxon>
        <taxon>Gemmatirosa</taxon>
    </lineage>
</organism>
<dbReference type="InterPro" id="IPR023405">
    <property type="entry name" value="Topo_IA_core_domain"/>
</dbReference>
<dbReference type="NCBIfam" id="TIGR01051">
    <property type="entry name" value="topA_bact"/>
    <property type="match status" value="1"/>
</dbReference>
<feature type="active site" description="O-(5'-phospho-DNA)-tyrosine intermediate" evidence="8">
    <location>
        <position position="317"/>
    </location>
</feature>
<comment type="function">
    <text evidence="8">Releases the supercoiling and torsional tension of DNA, which is introduced during the DNA replication and transcription, by transiently cleaving and rejoining one strand of the DNA duplex. Introduces a single-strand break via transesterification at a target site in duplex DNA. The scissile phosphodiester is attacked by the catalytic tyrosine of the enzyme, resulting in the formation of a DNA-(5'-phosphotyrosyl)-enzyme intermediate and the expulsion of a 3'-OH DNA strand. The free DNA strand then undergoes passage around the unbroken strand, thus removing DNA supercoils. Finally, in the religation step, the DNA 3'-OH attacks the covalent intermediate to expel the active-site tyrosine and restore the DNA phosphodiester backbone.</text>
</comment>
<dbReference type="CDD" id="cd00186">
    <property type="entry name" value="TOP1Ac"/>
    <property type="match status" value="1"/>
</dbReference>
<comment type="subunit">
    <text evidence="8">Monomer.</text>
</comment>
<sequence>MAHRSSVVPRTLVIVESPNKAKKLASFLGSDYVVKASFGHIADLPPKEYGVDLATLEESYVLRGKGADVVKALKGDVKAGRFDAVLLASDPDREGEAIAWHLAKRLGLPARASSRIEFREITESAVKRAVAQPRAIDARRVDAQRSRRVLDRIVGFDCSKEICWPAGAQSAGRCQTPALHMLCEREREILAFAARTYWTLEAQYAEGFTAFVPAAQDSGLGTRDSELGGDESRVPSPESRLVPKQFASREEAEATLAESRRHAHQVRSVEARRTERRPPPPYTTSTLQQDASRKLRLSAKQAMDAAQALFEAGMITYHRTDSTRVGDEAVDMARAFIGAHHPEALPPSAPRARAKAGAQDAHEAIRPTKLAPNGESAPAQAKQLYDMIRARFLASQSKPATFDRTTVMIDSGPVPWAAEGSVLRDPGFLVFWGPYTRQEDVELPALAPAQVLSPTDLLVHEKQTTPPSRYDQGALIKKLETSGVGRPATFASIIATLLERQYVQEIAGGRGKKFLQPTEFGMQVDGLLSHAFPELVTERYTADMEGQLDAIERGDATRPTYLRAWYDAFREAMRRAHALGAEYRAAHGLRARGRADGTGGGRGEETTTRCDRCGEANYRKIARKTGKGSFLACPACRMTRDVRAKVRPGACPTCGSALIEKKIGKKAPFWGCVRYGADPDPCTYADWTGTAESKKAASKAAARTAGSKKAALRREATDKTCPKCGAAKLGILTPDDPAAGAPFYACEDRKCRFRLPVGARRRKAGCPKCGGVVLERWVTPDATAVPAEAVWRCAKHPTCDYEAAWVSSVA</sequence>
<comment type="caution">
    <text evidence="8">Lacks conserved residue(s) required for the propagation of feature annotation.</text>
</comment>
<evidence type="ECO:0000256" key="7">
    <source>
        <dbReference type="ARBA" id="ARBA00023235"/>
    </source>
</evidence>
<feature type="site" description="Interaction with DNA" evidence="8">
    <location>
        <position position="147"/>
    </location>
</feature>
<dbReference type="Pfam" id="PF01751">
    <property type="entry name" value="Toprim"/>
    <property type="match status" value="1"/>
</dbReference>
<dbReference type="SMART" id="SM00437">
    <property type="entry name" value="TOP1Ac"/>
    <property type="match status" value="1"/>
</dbReference>
<feature type="site" description="Interaction with DNA" evidence="8">
    <location>
        <position position="40"/>
    </location>
</feature>
<dbReference type="PROSITE" id="PS52039">
    <property type="entry name" value="TOPO_IA_2"/>
    <property type="match status" value="1"/>
</dbReference>
<evidence type="ECO:0000313" key="12">
    <source>
        <dbReference type="EMBL" id="AHG93125.1"/>
    </source>
</evidence>
<dbReference type="HAMAP" id="MF_00952">
    <property type="entry name" value="Topoisom_1_prok"/>
    <property type="match status" value="1"/>
</dbReference>
<reference evidence="12 13" key="1">
    <citation type="journal article" date="2014" name="Genome Announc.">
        <title>Genome Sequence and Methylome of Soil Bacterium Gemmatirosa kalamazoonensis KBS708T, a Member of the Rarely Cultivated Gemmatimonadetes Phylum.</title>
        <authorList>
            <person name="Debruyn J.M."/>
            <person name="Radosevich M."/>
            <person name="Wommack K.E."/>
            <person name="Polson S.W."/>
            <person name="Hauser L.J."/>
            <person name="Fawaz M.N."/>
            <person name="Korlach J."/>
            <person name="Tsai Y.C."/>
        </authorList>
    </citation>
    <scope>NUCLEOTIDE SEQUENCE [LARGE SCALE GENOMIC DNA]</scope>
    <source>
        <strain evidence="12 13">KBS708</strain>
        <plasmid evidence="13">Plasmid 2</plasmid>
    </source>
</reference>
<keyword evidence="7 8" id="KW-0413">Isomerase</keyword>
<dbReference type="PATRIC" id="fig|861299.3.peg.5625"/>
<evidence type="ECO:0000256" key="9">
    <source>
        <dbReference type="SAM" id="MobiDB-lite"/>
    </source>
</evidence>
<dbReference type="InterPro" id="IPR034149">
    <property type="entry name" value="TOPRIM_TopoI"/>
</dbReference>
<proteinExistence type="inferred from homology"/>
<evidence type="ECO:0000259" key="11">
    <source>
        <dbReference type="PROSITE" id="PS52039"/>
    </source>
</evidence>
<name>W0RS27_9BACT</name>
<dbReference type="Gene3D" id="1.10.460.10">
    <property type="entry name" value="Topoisomerase I, domain 2"/>
    <property type="match status" value="1"/>
</dbReference>
<evidence type="ECO:0000256" key="2">
    <source>
        <dbReference type="ARBA" id="ARBA00009446"/>
    </source>
</evidence>
<dbReference type="GO" id="GO:0003917">
    <property type="term" value="F:DNA topoisomerase type I (single strand cut, ATP-independent) activity"/>
    <property type="evidence" value="ECO:0007669"/>
    <property type="project" value="UniProtKB-UniRule"/>
</dbReference>
<feature type="compositionally biased region" description="Basic and acidic residues" evidence="9">
    <location>
        <begin position="267"/>
        <end position="278"/>
    </location>
</feature>
<evidence type="ECO:0000313" key="13">
    <source>
        <dbReference type="Proteomes" id="UP000019151"/>
    </source>
</evidence>
<dbReference type="GO" id="GO:0003677">
    <property type="term" value="F:DNA binding"/>
    <property type="evidence" value="ECO:0007669"/>
    <property type="project" value="UniProtKB-KW"/>
</dbReference>
<accession>W0RS27</accession>
<dbReference type="SMART" id="SM00436">
    <property type="entry name" value="TOP1Bc"/>
    <property type="match status" value="1"/>
</dbReference>
<evidence type="ECO:0000259" key="10">
    <source>
        <dbReference type="PROSITE" id="PS50880"/>
    </source>
</evidence>
<dbReference type="PRINTS" id="PR00417">
    <property type="entry name" value="PRTPISMRASEI"/>
</dbReference>
<keyword evidence="3" id="KW-0479">Metal-binding</keyword>
<evidence type="ECO:0000256" key="4">
    <source>
        <dbReference type="ARBA" id="ARBA00022842"/>
    </source>
</evidence>
<dbReference type="HOGENOM" id="CLU_002929_4_3_0"/>
<dbReference type="EMBL" id="CP007130">
    <property type="protein sequence ID" value="AHG93125.1"/>
    <property type="molecule type" value="Genomic_DNA"/>
</dbReference>
<dbReference type="SMART" id="SM00493">
    <property type="entry name" value="TOPRIM"/>
    <property type="match status" value="1"/>
</dbReference>
<keyword evidence="12" id="KW-0614">Plasmid</keyword>
<dbReference type="InterPro" id="IPR006171">
    <property type="entry name" value="TOPRIM_dom"/>
</dbReference>
<feature type="domain" description="Toprim" evidence="10">
    <location>
        <begin position="10"/>
        <end position="121"/>
    </location>
</feature>
<dbReference type="AlphaFoldDB" id="W0RS27"/>
<feature type="site" description="Interaction with DNA" evidence="8">
    <location>
        <position position="151"/>
    </location>
</feature>
<dbReference type="InterPro" id="IPR013826">
    <property type="entry name" value="Topo_IA_cen_sub3"/>
</dbReference>
<dbReference type="InterPro" id="IPR003602">
    <property type="entry name" value="Topo_IA_DNA-bd_dom"/>
</dbReference>
<dbReference type="GO" id="GO:0046872">
    <property type="term" value="F:metal ion binding"/>
    <property type="evidence" value="ECO:0007669"/>
    <property type="project" value="UniProtKB-KW"/>
</dbReference>
<dbReference type="InterPro" id="IPR003601">
    <property type="entry name" value="Topo_IA_2"/>
</dbReference>
<dbReference type="InterPro" id="IPR000380">
    <property type="entry name" value="Topo_IA"/>
</dbReference>
<dbReference type="Gene3D" id="2.70.20.10">
    <property type="entry name" value="Topoisomerase I, domain 3"/>
    <property type="match status" value="1"/>
</dbReference>
<dbReference type="InterPro" id="IPR028612">
    <property type="entry name" value="Topoisom_1_IA"/>
</dbReference>
<feature type="compositionally biased region" description="Basic and acidic residues" evidence="9">
    <location>
        <begin position="223"/>
        <end position="233"/>
    </location>
</feature>
<keyword evidence="6 8" id="KW-0238">DNA-binding</keyword>
<comment type="similarity">
    <text evidence="2 8">Belongs to the type IA topoisomerase family.</text>
</comment>
<dbReference type="Gene3D" id="3.40.50.140">
    <property type="match status" value="1"/>
</dbReference>
<evidence type="ECO:0000256" key="6">
    <source>
        <dbReference type="ARBA" id="ARBA00023125"/>
    </source>
</evidence>
<dbReference type="InParanoid" id="W0RS27"/>
<dbReference type="InterPro" id="IPR005733">
    <property type="entry name" value="TopoI_bac-type"/>
</dbReference>
<feature type="domain" description="Topo IA-type catalytic" evidence="11">
    <location>
        <begin position="137"/>
        <end position="573"/>
    </location>
</feature>
<dbReference type="GO" id="GO:0006265">
    <property type="term" value="P:DNA topological change"/>
    <property type="evidence" value="ECO:0007669"/>
    <property type="project" value="UniProtKB-UniRule"/>
</dbReference>
<dbReference type="SUPFAM" id="SSF56712">
    <property type="entry name" value="Prokaryotic type I DNA topoisomerase"/>
    <property type="match status" value="1"/>
</dbReference>
<dbReference type="Pfam" id="PF01131">
    <property type="entry name" value="Topoisom_bac"/>
    <property type="match status" value="1"/>
</dbReference>
<dbReference type="eggNOG" id="COG0550">
    <property type="taxonomic scope" value="Bacteria"/>
</dbReference>
<dbReference type="InterPro" id="IPR013824">
    <property type="entry name" value="Topo_IA_cen_sub1"/>
</dbReference>
<dbReference type="Proteomes" id="UP000019151">
    <property type="component" value="Plasmid 2"/>
</dbReference>
<evidence type="ECO:0000256" key="1">
    <source>
        <dbReference type="ARBA" id="ARBA00000213"/>
    </source>
</evidence>
<dbReference type="EC" id="5.6.2.1" evidence="8"/>
<gene>
    <name evidence="8" type="primary">topA</name>
    <name evidence="12" type="ORF">J421_5590</name>
</gene>
<dbReference type="PANTHER" id="PTHR42785">
    <property type="entry name" value="DNA TOPOISOMERASE, TYPE IA, CORE"/>
    <property type="match status" value="1"/>
</dbReference>
<dbReference type="InterPro" id="IPR013497">
    <property type="entry name" value="Topo_IA_cen"/>
</dbReference>
<evidence type="ECO:0000256" key="8">
    <source>
        <dbReference type="HAMAP-Rule" id="MF_00952"/>
    </source>
</evidence>
<keyword evidence="4" id="KW-0460">Magnesium</keyword>